<name>A0A4C1W4Z4_EUMVA</name>
<sequence>MLTYILSEAFRSRLRGSKLKASRSPVGLTKQMHRTSVCDGRVGKGRPGNYMRTKPPAYKKKGHSAADMEAALRPLPLDTAPALPGRSRKLDSDSRLSAERRVGAAARSGAAPAVGGASSARAGCDCEKSIDIDCPCPPLMTVSPLVHVETETDATPHRRPQSVQKEKTD</sequence>
<feature type="compositionally biased region" description="Basic and acidic residues" evidence="1">
    <location>
        <begin position="88"/>
        <end position="102"/>
    </location>
</feature>
<protein>
    <submittedName>
        <fullName evidence="2">Uncharacterized protein</fullName>
    </submittedName>
</protein>
<gene>
    <name evidence="2" type="ORF">EVAR_95798_1</name>
</gene>
<feature type="compositionally biased region" description="Low complexity" evidence="1">
    <location>
        <begin position="103"/>
        <end position="118"/>
    </location>
</feature>
<feature type="region of interest" description="Disordered" evidence="1">
    <location>
        <begin position="16"/>
        <end position="118"/>
    </location>
</feature>
<comment type="caution">
    <text evidence="2">The sequence shown here is derived from an EMBL/GenBank/DDBJ whole genome shotgun (WGS) entry which is preliminary data.</text>
</comment>
<keyword evidence="3" id="KW-1185">Reference proteome</keyword>
<dbReference type="Proteomes" id="UP000299102">
    <property type="component" value="Unassembled WGS sequence"/>
</dbReference>
<dbReference type="EMBL" id="BGZK01000465">
    <property type="protein sequence ID" value="GBP45147.1"/>
    <property type="molecule type" value="Genomic_DNA"/>
</dbReference>
<organism evidence="2 3">
    <name type="scientific">Eumeta variegata</name>
    <name type="common">Bagworm moth</name>
    <name type="synonym">Eumeta japonica</name>
    <dbReference type="NCBI Taxonomy" id="151549"/>
    <lineage>
        <taxon>Eukaryota</taxon>
        <taxon>Metazoa</taxon>
        <taxon>Ecdysozoa</taxon>
        <taxon>Arthropoda</taxon>
        <taxon>Hexapoda</taxon>
        <taxon>Insecta</taxon>
        <taxon>Pterygota</taxon>
        <taxon>Neoptera</taxon>
        <taxon>Endopterygota</taxon>
        <taxon>Lepidoptera</taxon>
        <taxon>Glossata</taxon>
        <taxon>Ditrysia</taxon>
        <taxon>Tineoidea</taxon>
        <taxon>Psychidae</taxon>
        <taxon>Oiketicinae</taxon>
        <taxon>Eumeta</taxon>
    </lineage>
</organism>
<evidence type="ECO:0000313" key="2">
    <source>
        <dbReference type="EMBL" id="GBP45147.1"/>
    </source>
</evidence>
<accession>A0A4C1W4Z4</accession>
<proteinExistence type="predicted"/>
<reference evidence="2 3" key="1">
    <citation type="journal article" date="2019" name="Commun. Biol.">
        <title>The bagworm genome reveals a unique fibroin gene that provides high tensile strength.</title>
        <authorList>
            <person name="Kono N."/>
            <person name="Nakamura H."/>
            <person name="Ohtoshi R."/>
            <person name="Tomita M."/>
            <person name="Numata K."/>
            <person name="Arakawa K."/>
        </authorList>
    </citation>
    <scope>NUCLEOTIDE SEQUENCE [LARGE SCALE GENOMIC DNA]</scope>
</reference>
<dbReference type="AlphaFoldDB" id="A0A4C1W4Z4"/>
<evidence type="ECO:0000256" key="1">
    <source>
        <dbReference type="SAM" id="MobiDB-lite"/>
    </source>
</evidence>
<feature type="region of interest" description="Disordered" evidence="1">
    <location>
        <begin position="147"/>
        <end position="169"/>
    </location>
</feature>
<evidence type="ECO:0000313" key="3">
    <source>
        <dbReference type="Proteomes" id="UP000299102"/>
    </source>
</evidence>